<gene>
    <name evidence="7" type="primary">lpxD</name>
    <name evidence="9" type="ORF">AWY79_11255</name>
    <name evidence="10" type="ORF">EDC59_103367</name>
</gene>
<keyword evidence="5 7" id="KW-0443">Lipid metabolism</keyword>
<dbReference type="EMBL" id="SOBK01000003">
    <property type="protein sequence ID" value="TDT90061.1"/>
    <property type="molecule type" value="Genomic_DNA"/>
</dbReference>
<dbReference type="NCBIfam" id="NF002060">
    <property type="entry name" value="PRK00892.1"/>
    <property type="match status" value="1"/>
</dbReference>
<dbReference type="InterPro" id="IPR001451">
    <property type="entry name" value="Hexapep"/>
</dbReference>
<dbReference type="PROSITE" id="PS00101">
    <property type="entry name" value="HEXAPEP_TRANSFERASES"/>
    <property type="match status" value="2"/>
</dbReference>
<keyword evidence="3 7" id="KW-0808">Transferase</keyword>
<dbReference type="PANTHER" id="PTHR43378">
    <property type="entry name" value="UDP-3-O-ACYLGLUCOSAMINE N-ACYLTRANSFERASE"/>
    <property type="match status" value="1"/>
</dbReference>
<keyword evidence="6 7" id="KW-0012">Acyltransferase</keyword>
<comment type="catalytic activity">
    <reaction evidence="7">
        <text>a UDP-3-O-[(3R)-3-hydroxyacyl]-alpha-D-glucosamine + a (3R)-hydroxyacyl-[ACP] = a UDP-2-N,3-O-bis[(3R)-3-hydroxyacyl]-alpha-D-glucosamine + holo-[ACP] + H(+)</text>
        <dbReference type="Rhea" id="RHEA:53836"/>
        <dbReference type="Rhea" id="RHEA-COMP:9685"/>
        <dbReference type="Rhea" id="RHEA-COMP:9945"/>
        <dbReference type="ChEBI" id="CHEBI:15378"/>
        <dbReference type="ChEBI" id="CHEBI:64479"/>
        <dbReference type="ChEBI" id="CHEBI:78827"/>
        <dbReference type="ChEBI" id="CHEBI:137740"/>
        <dbReference type="ChEBI" id="CHEBI:137748"/>
        <dbReference type="EC" id="2.3.1.191"/>
    </reaction>
</comment>
<keyword evidence="11" id="KW-1185">Reference proteome</keyword>
<dbReference type="Proteomes" id="UP000295506">
    <property type="component" value="Unassembled WGS sequence"/>
</dbReference>
<dbReference type="InterPro" id="IPR020573">
    <property type="entry name" value="UDP_GlcNAc_AcTrfase_non-rep"/>
</dbReference>
<dbReference type="RefSeq" id="WP_066803759.1">
    <property type="nucleotide sequence ID" value="NZ_CP014206.1"/>
</dbReference>
<dbReference type="EMBL" id="CP014206">
    <property type="protein sequence ID" value="AMK11649.1"/>
    <property type="molecule type" value="Genomic_DNA"/>
</dbReference>
<dbReference type="KEGG" id="dej:AWY79_11255"/>
<dbReference type="GO" id="GO:0016410">
    <property type="term" value="F:N-acyltransferase activity"/>
    <property type="evidence" value="ECO:0007669"/>
    <property type="project" value="InterPro"/>
</dbReference>
<evidence type="ECO:0000256" key="6">
    <source>
        <dbReference type="ARBA" id="ARBA00023315"/>
    </source>
</evidence>
<dbReference type="PANTHER" id="PTHR43378:SF2">
    <property type="entry name" value="UDP-3-O-ACYLGLUCOSAMINE N-ACYLTRANSFERASE 1, MITOCHONDRIAL-RELATED"/>
    <property type="match status" value="1"/>
</dbReference>
<dbReference type="CDD" id="cd03352">
    <property type="entry name" value="LbH_LpxD"/>
    <property type="match status" value="1"/>
</dbReference>
<evidence type="ECO:0000256" key="5">
    <source>
        <dbReference type="ARBA" id="ARBA00023098"/>
    </source>
</evidence>
<dbReference type="Pfam" id="PF00132">
    <property type="entry name" value="Hexapep"/>
    <property type="match status" value="1"/>
</dbReference>
<evidence type="ECO:0000256" key="3">
    <source>
        <dbReference type="ARBA" id="ARBA00022679"/>
    </source>
</evidence>
<comment type="function">
    <text evidence="7">Catalyzes the N-acylation of UDP-3-O-acylglucosamine using 3-hydroxyacyl-ACP as the acyl donor. Is involved in the biosynthesis of lipid A, a phosphorylated glycolipid that anchors the lipopolysaccharide to the outer membrane of the cell.</text>
</comment>
<dbReference type="InterPro" id="IPR011004">
    <property type="entry name" value="Trimer_LpxA-like_sf"/>
</dbReference>
<evidence type="ECO:0000256" key="4">
    <source>
        <dbReference type="ARBA" id="ARBA00022737"/>
    </source>
</evidence>
<evidence type="ECO:0000313" key="10">
    <source>
        <dbReference type="EMBL" id="TDT90061.1"/>
    </source>
</evidence>
<dbReference type="InterPro" id="IPR018357">
    <property type="entry name" value="Hexapep_transf_CS"/>
</dbReference>
<dbReference type="OrthoDB" id="9784739at2"/>
<keyword evidence="1 7" id="KW-0444">Lipid biosynthesis</keyword>
<dbReference type="HAMAP" id="MF_00523">
    <property type="entry name" value="LpxD"/>
    <property type="match status" value="1"/>
</dbReference>
<comment type="similarity">
    <text evidence="7">Belongs to the transferase hexapeptide repeat family. LpxD subfamily.</text>
</comment>
<keyword evidence="2 7" id="KW-0441">Lipid A biosynthesis</keyword>
<dbReference type="Gene3D" id="3.40.1390.10">
    <property type="entry name" value="MurE/MurF, N-terminal domain"/>
    <property type="match status" value="1"/>
</dbReference>
<dbReference type="GO" id="GO:0016020">
    <property type="term" value="C:membrane"/>
    <property type="evidence" value="ECO:0007669"/>
    <property type="project" value="GOC"/>
</dbReference>
<dbReference type="SUPFAM" id="SSF51161">
    <property type="entry name" value="Trimeric LpxA-like enzymes"/>
    <property type="match status" value="1"/>
</dbReference>
<dbReference type="GO" id="GO:0009245">
    <property type="term" value="P:lipid A biosynthetic process"/>
    <property type="evidence" value="ECO:0007669"/>
    <property type="project" value="UniProtKB-UniRule"/>
</dbReference>
<keyword evidence="4 7" id="KW-0677">Repeat</keyword>
<feature type="domain" description="UDP-3-O-[3-hydroxymyristoyl] glucosamine N-acyltransferase non-repeat region" evidence="8">
    <location>
        <begin position="20"/>
        <end position="84"/>
    </location>
</feature>
<name>A0A126QPB5_9BACT</name>
<reference evidence="9 11" key="1">
    <citation type="journal article" date="2016" name="Front. Microbiol.">
        <title>Genome Sequence of the Piezophilic, Mesophilic Sulfate-Reducing Bacterium Desulfovibrio indicus J2T.</title>
        <authorList>
            <person name="Cao J."/>
            <person name="Maignien L."/>
            <person name="Shao Z."/>
            <person name="Alain K."/>
            <person name="Jebbar M."/>
        </authorList>
    </citation>
    <scope>NUCLEOTIDE SEQUENCE [LARGE SCALE GENOMIC DNA]</scope>
    <source>
        <strain evidence="9 11">J2</strain>
    </source>
</reference>
<proteinExistence type="inferred from homology"/>
<feature type="active site" description="Proton acceptor" evidence="7">
    <location>
        <position position="236"/>
    </location>
</feature>
<dbReference type="InterPro" id="IPR007691">
    <property type="entry name" value="LpxD"/>
</dbReference>
<comment type="pathway">
    <text evidence="7">Bacterial outer membrane biogenesis; LPS lipid A biosynthesis.</text>
</comment>
<dbReference type="EC" id="2.3.1.191" evidence="7"/>
<evidence type="ECO:0000313" key="9">
    <source>
        <dbReference type="EMBL" id="AMK11649.1"/>
    </source>
</evidence>
<evidence type="ECO:0000256" key="7">
    <source>
        <dbReference type="HAMAP-Rule" id="MF_00523"/>
    </source>
</evidence>
<evidence type="ECO:0000259" key="8">
    <source>
        <dbReference type="Pfam" id="PF04613"/>
    </source>
</evidence>
<dbReference type="Proteomes" id="UP000055611">
    <property type="component" value="Chromosome"/>
</dbReference>
<evidence type="ECO:0000313" key="11">
    <source>
        <dbReference type="Proteomes" id="UP000055611"/>
    </source>
</evidence>
<organism evidence="10 12">
    <name type="scientific">Pseudodesulfovibrio indicus</name>
    <dbReference type="NCBI Taxonomy" id="1716143"/>
    <lineage>
        <taxon>Bacteria</taxon>
        <taxon>Pseudomonadati</taxon>
        <taxon>Thermodesulfobacteriota</taxon>
        <taxon>Desulfovibrionia</taxon>
        <taxon>Desulfovibrionales</taxon>
        <taxon>Desulfovibrionaceae</taxon>
    </lineage>
</organism>
<dbReference type="Gene3D" id="2.160.10.10">
    <property type="entry name" value="Hexapeptide repeat proteins"/>
    <property type="match status" value="1"/>
</dbReference>
<dbReference type="AlphaFoldDB" id="A0A126QPB5"/>
<evidence type="ECO:0000313" key="12">
    <source>
        <dbReference type="Proteomes" id="UP000295506"/>
    </source>
</evidence>
<dbReference type="GO" id="GO:0103118">
    <property type="term" value="F:UDP-3-O-[(3R)-3-hydroxyacyl]-glucosamine N-acyltransferase activity"/>
    <property type="evidence" value="ECO:0007669"/>
    <property type="project" value="UniProtKB-EC"/>
</dbReference>
<dbReference type="Pfam" id="PF04613">
    <property type="entry name" value="LpxD"/>
    <property type="match status" value="1"/>
</dbReference>
<protein>
    <recommendedName>
        <fullName evidence="7">UDP-3-O-acylglucosamine N-acyltransferase</fullName>
        <ecNumber evidence="7">2.3.1.191</ecNumber>
    </recommendedName>
</protein>
<evidence type="ECO:0000256" key="1">
    <source>
        <dbReference type="ARBA" id="ARBA00022516"/>
    </source>
</evidence>
<evidence type="ECO:0000256" key="2">
    <source>
        <dbReference type="ARBA" id="ARBA00022556"/>
    </source>
</evidence>
<reference evidence="10 12" key="2">
    <citation type="submission" date="2019-03" db="EMBL/GenBank/DDBJ databases">
        <title>Genomic Encyclopedia of Type Strains, Phase IV (KMG-IV): sequencing the most valuable type-strain genomes for metagenomic binning, comparative biology and taxonomic classification.</title>
        <authorList>
            <person name="Goeker M."/>
        </authorList>
    </citation>
    <scope>NUCLEOTIDE SEQUENCE [LARGE SCALE GENOMIC DNA]</scope>
    <source>
        <strain evidence="10 12">DSM 101483</strain>
    </source>
</reference>
<comment type="subunit">
    <text evidence="7">Homotrimer.</text>
</comment>
<sequence>MSMKLSALAEKLGLEYTGADREISGVNTLEKAGPDDLSFLVNPKYLPQLEITKAGCVLTSGSYAEKVPCALVSANVYMDLARVVDVFARPQGCLTGIHELAFIHPDAQVDPSATVHPFAFVGAGAVIGAETVLFAGVYVGEETVIGSKCILYPNCVVMGGLTVGDRVILQPGAVLGGDGYGYAQTPLGHMKIPQIGTVSIEDDVEVGSNTAIDRAALDVTRVRRGTKIDNLVQVGHNVDIGENCLIIGQTGIGGSTVIGNGVVLAGQTGVPDNVKIGDGAMVAAQSGILSDVEPGSRMAGSPAINAKDYFRAVGVCTPKLPELFKRVKKLEKELAALLAAGGASDE</sequence>
<dbReference type="NCBIfam" id="TIGR01853">
    <property type="entry name" value="lipid_A_lpxD"/>
    <property type="match status" value="1"/>
</dbReference>
<accession>A0A126QPB5</accession>